<evidence type="ECO:0000259" key="1">
    <source>
        <dbReference type="Pfam" id="PF06863"/>
    </source>
</evidence>
<dbReference type="SUPFAM" id="SSF160935">
    <property type="entry name" value="VPA0735-like"/>
    <property type="match status" value="1"/>
</dbReference>
<gene>
    <name evidence="2" type="ORF">V0U79_06290</name>
</gene>
<name>A0ABU7LQU9_9PROT</name>
<dbReference type="Proteomes" id="UP001354971">
    <property type="component" value="Unassembled WGS sequence"/>
</dbReference>
<organism evidence="2 3">
    <name type="scientific">Hyphobacterium lacteum</name>
    <dbReference type="NCBI Taxonomy" id="3116575"/>
    <lineage>
        <taxon>Bacteria</taxon>
        <taxon>Pseudomonadati</taxon>
        <taxon>Pseudomonadota</taxon>
        <taxon>Alphaproteobacteria</taxon>
        <taxon>Maricaulales</taxon>
        <taxon>Maricaulaceae</taxon>
        <taxon>Hyphobacterium</taxon>
    </lineage>
</organism>
<keyword evidence="3" id="KW-1185">Reference proteome</keyword>
<dbReference type="RefSeq" id="WP_330198628.1">
    <property type="nucleotide sequence ID" value="NZ_JAZDRP010000003.1"/>
</dbReference>
<accession>A0ABU7LQU9</accession>
<protein>
    <submittedName>
        <fullName evidence="2">DUF1254 domain-containing protein</fullName>
    </submittedName>
</protein>
<evidence type="ECO:0000313" key="2">
    <source>
        <dbReference type="EMBL" id="MEE2525969.1"/>
    </source>
</evidence>
<comment type="caution">
    <text evidence="2">The sequence shown here is derived from an EMBL/GenBank/DDBJ whole genome shotgun (WGS) entry which is preliminary data.</text>
</comment>
<dbReference type="InterPro" id="IPR010679">
    <property type="entry name" value="DUF1254"/>
</dbReference>
<sequence length="163" mass="17238">MIRHILAFILLAAGVHAATIWYLPRLAMNTAMSRLEAQGAGLNTFIHVPPTDETSRRVVRPSPDLLYSVCLLDLSEGPVQIHVAGWGDYVSLSLFAGNTDNVFAVNESSGEGDIAVSVTNGDGADVDLGSERGIAIVRRLAPDAGRIAAADAARRSGDLCEPE</sequence>
<reference evidence="2 3" key="1">
    <citation type="submission" date="2024-01" db="EMBL/GenBank/DDBJ databases">
        <title>Hyphobacterium bacterium isolated from marine sediment.</title>
        <authorList>
            <person name="Zhao S."/>
        </authorList>
    </citation>
    <scope>NUCLEOTIDE SEQUENCE [LARGE SCALE GENOMIC DNA]</scope>
    <source>
        <strain evidence="3">HN65</strain>
    </source>
</reference>
<feature type="domain" description="DUF1254" evidence="1">
    <location>
        <begin position="43"/>
        <end position="154"/>
    </location>
</feature>
<dbReference type="Pfam" id="PF06863">
    <property type="entry name" value="DUF1254"/>
    <property type="match status" value="1"/>
</dbReference>
<evidence type="ECO:0000313" key="3">
    <source>
        <dbReference type="Proteomes" id="UP001354971"/>
    </source>
</evidence>
<proteinExistence type="predicted"/>
<dbReference type="EMBL" id="JAZDRP010000003">
    <property type="protein sequence ID" value="MEE2525969.1"/>
    <property type="molecule type" value="Genomic_DNA"/>
</dbReference>